<accession>A0A182HGJ0</accession>
<evidence type="ECO:0008006" key="3">
    <source>
        <dbReference type="Google" id="ProtNLM"/>
    </source>
</evidence>
<dbReference type="VEuPathDB" id="VectorBase:AARA21_015374"/>
<evidence type="ECO:0000313" key="2">
    <source>
        <dbReference type="Proteomes" id="UP000075840"/>
    </source>
</evidence>
<name>A0A182HGJ0_ANOAR</name>
<keyword evidence="2" id="KW-1185">Reference proteome</keyword>
<evidence type="ECO:0000313" key="1">
    <source>
        <dbReference type="EnsemblMetazoa" id="AARA000343-PA"/>
    </source>
</evidence>
<reference evidence="1" key="1">
    <citation type="submission" date="2022-08" db="UniProtKB">
        <authorList>
            <consortium name="EnsemblMetazoa"/>
        </authorList>
    </citation>
    <scope>IDENTIFICATION</scope>
    <source>
        <strain evidence="1">Dongola</strain>
    </source>
</reference>
<dbReference type="Proteomes" id="UP000075840">
    <property type="component" value="Unassembled WGS sequence"/>
</dbReference>
<organism evidence="1 2">
    <name type="scientific">Anopheles arabiensis</name>
    <name type="common">Mosquito</name>
    <dbReference type="NCBI Taxonomy" id="7173"/>
    <lineage>
        <taxon>Eukaryota</taxon>
        <taxon>Metazoa</taxon>
        <taxon>Ecdysozoa</taxon>
        <taxon>Arthropoda</taxon>
        <taxon>Hexapoda</taxon>
        <taxon>Insecta</taxon>
        <taxon>Pterygota</taxon>
        <taxon>Neoptera</taxon>
        <taxon>Endopterygota</taxon>
        <taxon>Diptera</taxon>
        <taxon>Nematocera</taxon>
        <taxon>Culicoidea</taxon>
        <taxon>Culicidae</taxon>
        <taxon>Anophelinae</taxon>
        <taxon>Anopheles</taxon>
    </lineage>
</organism>
<dbReference type="EnsemblMetazoa" id="AARA000343-RA">
    <property type="protein sequence ID" value="AARA000343-PA"/>
    <property type="gene ID" value="AARA000343"/>
</dbReference>
<proteinExistence type="predicted"/>
<sequence length="272" mass="30359">MSNPIRVQQISGDECAFTLDANYTWISMQDMSSKASWCERRHHRLLHSPSNNQVQPDTQQESNRVNSSCNVHSALPGGVLLKYVPVTLHGNGRSVDTIALLDDGSSATFMEHDLLMQLGISGTPRPLCISWTGNQSRVEEQSVELSVKISGAGASTVYDMKAVHTVRTLGLCSQTVTPTQLAAEYNHLKGLPLLSYQNVSAKILIESLGLYRPIKRFRSDDEERALNILASNVRLIDGHFEASLLWKYDMVKLPNSRAMALKRHECLERKLR</sequence>
<dbReference type="VEuPathDB" id="VectorBase:AARA000343"/>
<protein>
    <recommendedName>
        <fullName evidence="3">Peptidase aspartic putative domain-containing protein</fullName>
    </recommendedName>
</protein>
<dbReference type="EMBL" id="APCN01009108">
    <property type="status" value="NOT_ANNOTATED_CDS"/>
    <property type="molecule type" value="Genomic_DNA"/>
</dbReference>
<dbReference type="AlphaFoldDB" id="A0A182HGJ0"/>
<dbReference type="PANTHER" id="PTHR47331:SF1">
    <property type="entry name" value="GAG-LIKE PROTEIN"/>
    <property type="match status" value="1"/>
</dbReference>
<dbReference type="PANTHER" id="PTHR47331">
    <property type="entry name" value="PHD-TYPE DOMAIN-CONTAINING PROTEIN"/>
    <property type="match status" value="1"/>
</dbReference>